<organism evidence="2 3">
    <name type="scientific">Acanthoscelides obtectus</name>
    <name type="common">Bean weevil</name>
    <name type="synonym">Bruchus obtectus</name>
    <dbReference type="NCBI Taxonomy" id="200917"/>
    <lineage>
        <taxon>Eukaryota</taxon>
        <taxon>Metazoa</taxon>
        <taxon>Ecdysozoa</taxon>
        <taxon>Arthropoda</taxon>
        <taxon>Hexapoda</taxon>
        <taxon>Insecta</taxon>
        <taxon>Pterygota</taxon>
        <taxon>Neoptera</taxon>
        <taxon>Endopterygota</taxon>
        <taxon>Coleoptera</taxon>
        <taxon>Polyphaga</taxon>
        <taxon>Cucujiformia</taxon>
        <taxon>Chrysomeloidea</taxon>
        <taxon>Chrysomelidae</taxon>
        <taxon>Bruchinae</taxon>
        <taxon>Bruchini</taxon>
        <taxon>Acanthoscelides</taxon>
    </lineage>
</organism>
<evidence type="ECO:0000313" key="3">
    <source>
        <dbReference type="Proteomes" id="UP001152888"/>
    </source>
</evidence>
<feature type="compositionally biased region" description="Pro residues" evidence="1">
    <location>
        <begin position="1"/>
        <end position="10"/>
    </location>
</feature>
<accession>A0A9P0P4Y8</accession>
<evidence type="ECO:0000256" key="1">
    <source>
        <dbReference type="SAM" id="MobiDB-lite"/>
    </source>
</evidence>
<dbReference type="EMBL" id="CAKOFQ010006741">
    <property type="protein sequence ID" value="CAH1967069.1"/>
    <property type="molecule type" value="Genomic_DNA"/>
</dbReference>
<comment type="caution">
    <text evidence="2">The sequence shown here is derived from an EMBL/GenBank/DDBJ whole genome shotgun (WGS) entry which is preliminary data.</text>
</comment>
<dbReference type="OrthoDB" id="6685850at2759"/>
<evidence type="ECO:0000313" key="2">
    <source>
        <dbReference type="EMBL" id="CAH1967069.1"/>
    </source>
</evidence>
<proteinExistence type="predicted"/>
<dbReference type="Proteomes" id="UP001152888">
    <property type="component" value="Unassembled WGS sequence"/>
</dbReference>
<keyword evidence="3" id="KW-1185">Reference proteome</keyword>
<protein>
    <submittedName>
        <fullName evidence="2">Uncharacterized protein</fullName>
    </submittedName>
</protein>
<sequence length="93" mass="11214">MFSNVNPPPEVRQATKPQAHRLHYEPNTTILLKPENDWMRAQRRHFGDLPTLTAIKFSEPLPPRRQMRLHFSTRNQKRHYCGLYTRSHLDEYF</sequence>
<dbReference type="AlphaFoldDB" id="A0A9P0P4Y8"/>
<feature type="region of interest" description="Disordered" evidence="1">
    <location>
        <begin position="1"/>
        <end position="24"/>
    </location>
</feature>
<gene>
    <name evidence="2" type="ORF">ACAOBT_LOCUS7204</name>
</gene>
<name>A0A9P0P4Y8_ACAOB</name>
<reference evidence="2" key="1">
    <citation type="submission" date="2022-03" db="EMBL/GenBank/DDBJ databases">
        <authorList>
            <person name="Sayadi A."/>
        </authorList>
    </citation>
    <scope>NUCLEOTIDE SEQUENCE</scope>
</reference>